<protein>
    <submittedName>
        <fullName evidence="2">Tail fiber domain-containing protein</fullName>
    </submittedName>
</protein>
<sequence>MKKAYVKPEAIKSALLSQVVAAASVVQSKTSDIRLKRDVECVGAAPNGLPLYTFRYLWSDAVYQGVMAQDVLKVFPEAVSTMPGGYLGVRYDMLGLEMTRVH</sequence>
<evidence type="ECO:0000259" key="1">
    <source>
        <dbReference type="PROSITE" id="PS51688"/>
    </source>
</evidence>
<accession>A0ABV3QWM9</accession>
<dbReference type="PROSITE" id="PS51688">
    <property type="entry name" value="ICA"/>
    <property type="match status" value="1"/>
</dbReference>
<keyword evidence="3" id="KW-1185">Reference proteome</keyword>
<dbReference type="InterPro" id="IPR030392">
    <property type="entry name" value="S74_ICA"/>
</dbReference>
<reference evidence="2 3" key="1">
    <citation type="submission" date="2024-06" db="EMBL/GenBank/DDBJ databases">
        <authorList>
            <person name="Tuo L."/>
        </authorList>
    </citation>
    <scope>NUCLEOTIDE SEQUENCE [LARGE SCALE GENOMIC DNA]</scope>
    <source>
        <strain evidence="2 3">ZMM04-5</strain>
    </source>
</reference>
<proteinExistence type="predicted"/>
<name>A0ABV3QWM9_9HYPH</name>
<evidence type="ECO:0000313" key="2">
    <source>
        <dbReference type="EMBL" id="MEW9805451.1"/>
    </source>
</evidence>
<dbReference type="Pfam" id="PF13884">
    <property type="entry name" value="Peptidase_S74"/>
    <property type="match status" value="1"/>
</dbReference>
<comment type="caution">
    <text evidence="2">The sequence shown here is derived from an EMBL/GenBank/DDBJ whole genome shotgun (WGS) entry which is preliminary data.</text>
</comment>
<gene>
    <name evidence="2" type="ORF">ABUE31_05580</name>
</gene>
<dbReference type="EMBL" id="JBFOCI010000002">
    <property type="protein sequence ID" value="MEW9805451.1"/>
    <property type="molecule type" value="Genomic_DNA"/>
</dbReference>
<dbReference type="RefSeq" id="WP_367722548.1">
    <property type="nucleotide sequence ID" value="NZ_JBFOCI010000002.1"/>
</dbReference>
<organism evidence="2 3">
    <name type="scientific">Mesorhizobium marinum</name>
    <dbReference type="NCBI Taxonomy" id="3228790"/>
    <lineage>
        <taxon>Bacteria</taxon>
        <taxon>Pseudomonadati</taxon>
        <taxon>Pseudomonadota</taxon>
        <taxon>Alphaproteobacteria</taxon>
        <taxon>Hyphomicrobiales</taxon>
        <taxon>Phyllobacteriaceae</taxon>
        <taxon>Mesorhizobium</taxon>
    </lineage>
</organism>
<feature type="domain" description="Peptidase S74" evidence="1">
    <location>
        <begin position="24"/>
        <end position="102"/>
    </location>
</feature>
<evidence type="ECO:0000313" key="3">
    <source>
        <dbReference type="Proteomes" id="UP001556196"/>
    </source>
</evidence>
<dbReference type="Proteomes" id="UP001556196">
    <property type="component" value="Unassembled WGS sequence"/>
</dbReference>